<dbReference type="RefSeq" id="WP_344385212.1">
    <property type="nucleotide sequence ID" value="NZ_BAAATA010000035.1"/>
</dbReference>
<name>A0ABP5ZUE6_9ACTN</name>
<keyword evidence="2" id="KW-1185">Reference proteome</keyword>
<gene>
    <name evidence="1" type="ORF">GCM10010406_46340</name>
</gene>
<dbReference type="EMBL" id="BAAATA010000035">
    <property type="protein sequence ID" value="GAA2504453.1"/>
    <property type="molecule type" value="Genomic_DNA"/>
</dbReference>
<dbReference type="SMART" id="SM01260">
    <property type="entry name" value="LANC_like"/>
    <property type="match status" value="1"/>
</dbReference>
<dbReference type="SUPFAM" id="SSF158745">
    <property type="entry name" value="LanC-like"/>
    <property type="match status" value="1"/>
</dbReference>
<evidence type="ECO:0000313" key="1">
    <source>
        <dbReference type="EMBL" id="GAA2504453.1"/>
    </source>
</evidence>
<dbReference type="CDD" id="cd04793">
    <property type="entry name" value="LanC"/>
    <property type="match status" value="1"/>
</dbReference>
<accession>A0ABP5ZUE6</accession>
<dbReference type="InterPro" id="IPR007822">
    <property type="entry name" value="LANC-like"/>
</dbReference>
<protein>
    <submittedName>
        <fullName evidence="1">Lanthionine synthetase C family protein</fullName>
    </submittedName>
</protein>
<dbReference type="Gene3D" id="1.50.10.20">
    <property type="match status" value="1"/>
</dbReference>
<proteinExistence type="predicted"/>
<organism evidence="1 2">
    <name type="scientific">Streptomyces thermolineatus</name>
    <dbReference type="NCBI Taxonomy" id="44033"/>
    <lineage>
        <taxon>Bacteria</taxon>
        <taxon>Bacillati</taxon>
        <taxon>Actinomycetota</taxon>
        <taxon>Actinomycetes</taxon>
        <taxon>Kitasatosporales</taxon>
        <taxon>Streptomycetaceae</taxon>
        <taxon>Streptomyces</taxon>
    </lineage>
</organism>
<dbReference type="Pfam" id="PF05147">
    <property type="entry name" value="LANC_like"/>
    <property type="match status" value="1"/>
</dbReference>
<reference evidence="2" key="1">
    <citation type="journal article" date="2019" name="Int. J. Syst. Evol. Microbiol.">
        <title>The Global Catalogue of Microorganisms (GCM) 10K type strain sequencing project: providing services to taxonomists for standard genome sequencing and annotation.</title>
        <authorList>
            <consortium name="The Broad Institute Genomics Platform"/>
            <consortium name="The Broad Institute Genome Sequencing Center for Infectious Disease"/>
            <person name="Wu L."/>
            <person name="Ma J."/>
        </authorList>
    </citation>
    <scope>NUCLEOTIDE SEQUENCE [LARGE SCALE GENOMIC DNA]</scope>
    <source>
        <strain evidence="2">JCM 6307</strain>
    </source>
</reference>
<comment type="caution">
    <text evidence="1">The sequence shown here is derived from an EMBL/GenBank/DDBJ whole genome shotgun (WGS) entry which is preliminary data.</text>
</comment>
<evidence type="ECO:0000313" key="2">
    <source>
        <dbReference type="Proteomes" id="UP001501358"/>
    </source>
</evidence>
<dbReference type="Proteomes" id="UP001501358">
    <property type="component" value="Unassembled WGS sequence"/>
</dbReference>
<dbReference type="PRINTS" id="PR01955">
    <property type="entry name" value="LANCFRANKIA"/>
</dbReference>
<dbReference type="PRINTS" id="PR01950">
    <property type="entry name" value="LANCSUPER"/>
</dbReference>
<dbReference type="InterPro" id="IPR033889">
    <property type="entry name" value="LanC"/>
</dbReference>
<sequence>MTPDPRWGQSLYRGAAGIALAQLHTDPQALTESAAAMLRGPLGAGGLYEGAPAVAYTLLHADTRAAQRALTQIDPHVRDMTRARLELAHRRIDASTPPVKDEFDVITGLTGLGVYHLAAGNQDEATAVASYLVRLTEPLSHAGVTVPGWWSTAPAMNHATPKDAQGNGIFGMAHGIAGPLAYLAMCALRGITTPGHHTAIARICGYLTEWRLGTGPDAHWPYWVTLAEHARGAPRATGPARPSWCYGTPGIARALHLAGRAMNDAHLQHQAEQALIGCTRHAHLFTDLSLCHGWAGLIQVVRRTVADGAGSGLQDVLLRLEGRLASTSGDTEPSLMEGAAGLDLVRANPPTSWDLCLLLPG</sequence>